<dbReference type="EMBL" id="MCFG01000136">
    <property type="protein sequence ID" value="ORX80772.1"/>
    <property type="molecule type" value="Genomic_DNA"/>
</dbReference>
<reference evidence="2 3" key="1">
    <citation type="submission" date="2016-08" db="EMBL/GenBank/DDBJ databases">
        <title>A Parts List for Fungal Cellulosomes Revealed by Comparative Genomics.</title>
        <authorList>
            <consortium name="DOE Joint Genome Institute"/>
            <person name="Haitjema C.H."/>
            <person name="Gilmore S.P."/>
            <person name="Henske J.K."/>
            <person name="Solomon K.V."/>
            <person name="De Groot R."/>
            <person name="Kuo A."/>
            <person name="Mondo S.J."/>
            <person name="Salamov A.A."/>
            <person name="Labutti K."/>
            <person name="Zhao Z."/>
            <person name="Chiniquy J."/>
            <person name="Barry K."/>
            <person name="Brewer H.M."/>
            <person name="Purvine S.O."/>
            <person name="Wright A.T."/>
            <person name="Boxma B."/>
            <person name="Van Alen T."/>
            <person name="Hackstein J.H."/>
            <person name="Baker S.E."/>
            <person name="Grigoriev I.V."/>
            <person name="O'Malley M.A."/>
        </authorList>
    </citation>
    <scope>NUCLEOTIDE SEQUENCE [LARGE SCALE GENOMIC DNA]</scope>
    <source>
        <strain evidence="2 3">S4</strain>
    </source>
</reference>
<evidence type="ECO:0000313" key="2">
    <source>
        <dbReference type="EMBL" id="ORX80772.1"/>
    </source>
</evidence>
<keyword evidence="3" id="KW-1185">Reference proteome</keyword>
<keyword evidence="1" id="KW-1133">Transmembrane helix</keyword>
<reference evidence="2 3" key="2">
    <citation type="submission" date="2016-08" db="EMBL/GenBank/DDBJ databases">
        <title>Pervasive Adenine N6-methylation of Active Genes in Fungi.</title>
        <authorList>
            <consortium name="DOE Joint Genome Institute"/>
            <person name="Mondo S.J."/>
            <person name="Dannebaum R.O."/>
            <person name="Kuo R.C."/>
            <person name="Labutti K."/>
            <person name="Haridas S."/>
            <person name="Kuo A."/>
            <person name="Salamov A."/>
            <person name="Ahrendt S.R."/>
            <person name="Lipzen A."/>
            <person name="Sullivan W."/>
            <person name="Andreopoulos W.B."/>
            <person name="Clum A."/>
            <person name="Lindquist E."/>
            <person name="Daum C."/>
            <person name="Ramamoorthy G.K."/>
            <person name="Gryganskyi A."/>
            <person name="Culley D."/>
            <person name="Magnuson J.K."/>
            <person name="James T.Y."/>
            <person name="O'Malley M.A."/>
            <person name="Stajich J.E."/>
            <person name="Spatafora J.W."/>
            <person name="Visel A."/>
            <person name="Grigoriev I.V."/>
        </authorList>
    </citation>
    <scope>NUCLEOTIDE SEQUENCE [LARGE SCALE GENOMIC DNA]</scope>
    <source>
        <strain evidence="2 3">S4</strain>
    </source>
</reference>
<accession>A0A1Y1X4Z1</accession>
<sequence length="141" mass="16936">MYTDKGVLDEDRRTNFYKVYWAIQIIIILSSFFYDVTVYIILRKNLFKVAESRFGFFKKFKTISEYRIVFTALVSAIFLPLIAFTFVLRIYYNSKEEYKNVGFDFDELRRVVASIQYYMMFIDQILLSISNKEVSTYNESK</sequence>
<dbReference type="Proteomes" id="UP000193944">
    <property type="component" value="Unassembled WGS sequence"/>
</dbReference>
<dbReference type="AlphaFoldDB" id="A0A1Y1X4Z1"/>
<feature type="transmembrane region" description="Helical" evidence="1">
    <location>
        <begin position="20"/>
        <end position="42"/>
    </location>
</feature>
<protein>
    <submittedName>
        <fullName evidence="2">Uncharacterized protein</fullName>
    </submittedName>
</protein>
<name>A0A1Y1X4Z1_9FUNG</name>
<comment type="caution">
    <text evidence="2">The sequence shown here is derived from an EMBL/GenBank/DDBJ whole genome shotgun (WGS) entry which is preliminary data.</text>
</comment>
<keyword evidence="1" id="KW-0472">Membrane</keyword>
<gene>
    <name evidence="2" type="ORF">BCR32DRAFT_245397</name>
</gene>
<evidence type="ECO:0000256" key="1">
    <source>
        <dbReference type="SAM" id="Phobius"/>
    </source>
</evidence>
<keyword evidence="1" id="KW-0812">Transmembrane</keyword>
<evidence type="ECO:0000313" key="3">
    <source>
        <dbReference type="Proteomes" id="UP000193944"/>
    </source>
</evidence>
<dbReference type="OrthoDB" id="10544152at2759"/>
<organism evidence="2 3">
    <name type="scientific">Anaeromyces robustus</name>
    <dbReference type="NCBI Taxonomy" id="1754192"/>
    <lineage>
        <taxon>Eukaryota</taxon>
        <taxon>Fungi</taxon>
        <taxon>Fungi incertae sedis</taxon>
        <taxon>Chytridiomycota</taxon>
        <taxon>Chytridiomycota incertae sedis</taxon>
        <taxon>Neocallimastigomycetes</taxon>
        <taxon>Neocallimastigales</taxon>
        <taxon>Neocallimastigaceae</taxon>
        <taxon>Anaeromyces</taxon>
    </lineage>
</organism>
<feature type="transmembrane region" description="Helical" evidence="1">
    <location>
        <begin position="68"/>
        <end position="91"/>
    </location>
</feature>
<proteinExistence type="predicted"/>